<accession>A0A5B8FG13</accession>
<sequence length="487" mass="53278">MLFNTLSGRLILLTTLFVILAEVMILVPAVSRFRVEYLREHLERAQIASLALLATPDDMVEPDLEAELLDNAGVLNIVLQRDKRRELVLSSPFSGAVDESFDLREATEYTLLRDAVRCLLAPPGRIIRVIGPPVKGGGMVIEVTLPENPLRAELIAHGQGILALSLAVSSVAAVLLFLALRRFITRPIQRVAQNMSRFQEAPEDARRIIRPSSRMRELAEAEHALQDMQSRLNSALKQKERLAQLGGAVARISHDLRNMLTTAQLLVDRIDMSRDPKVKRVAPKLVASLDRAINLCERTLDFGRTEEPPPEPRRVLLRPFVDDLGEGELLAAQNAGIRFRNDVPEGLVCEADPDQLFRVLGNLIRNAREALEHVVTGGCICLSAVTVEGGVELIVADDGPGLPTSALENLFQPFRGSVRRGGSGLGLAIAAELVRGHGGRLELLDTSTEGTRFRIFLPGAHPLPGGGEKTVTSPRNSPLHTPESPDR</sequence>
<evidence type="ECO:0000256" key="10">
    <source>
        <dbReference type="ARBA" id="ARBA00022777"/>
    </source>
</evidence>
<keyword evidence="7" id="KW-0597">Phosphoprotein</keyword>
<dbReference type="CDD" id="cd00082">
    <property type="entry name" value="HisKA"/>
    <property type="match status" value="1"/>
</dbReference>
<keyword evidence="9" id="KW-0547">Nucleotide-binding</keyword>
<feature type="transmembrane region" description="Helical" evidence="23">
    <location>
        <begin position="6"/>
        <end position="30"/>
    </location>
</feature>
<dbReference type="CDD" id="cd00075">
    <property type="entry name" value="HATPase"/>
    <property type="match status" value="1"/>
</dbReference>
<dbReference type="PANTHER" id="PTHR44936:SF9">
    <property type="entry name" value="SENSOR PROTEIN CREC"/>
    <property type="match status" value="1"/>
</dbReference>
<dbReference type="InterPro" id="IPR003661">
    <property type="entry name" value="HisK_dim/P_dom"/>
</dbReference>
<feature type="coiled-coil region" evidence="21">
    <location>
        <begin position="218"/>
        <end position="245"/>
    </location>
</feature>
<dbReference type="PROSITE" id="PS50109">
    <property type="entry name" value="HIS_KIN"/>
    <property type="match status" value="1"/>
</dbReference>
<dbReference type="InterPro" id="IPR005467">
    <property type="entry name" value="His_kinase_dom"/>
</dbReference>
<evidence type="ECO:0000256" key="18">
    <source>
        <dbReference type="ARBA" id="ARBA00023211"/>
    </source>
</evidence>
<keyword evidence="11" id="KW-0378">Hydrolase</keyword>
<evidence type="ECO:0000256" key="3">
    <source>
        <dbReference type="ARBA" id="ARBA00001946"/>
    </source>
</evidence>
<comment type="cofactor">
    <cofactor evidence="3">
        <name>Mg(2+)</name>
        <dbReference type="ChEBI" id="CHEBI:18420"/>
    </cofactor>
</comment>
<gene>
    <name evidence="26" type="ORF">FDP22_01465</name>
</gene>
<dbReference type="GO" id="GO:0004721">
    <property type="term" value="F:phosphoprotein phosphatase activity"/>
    <property type="evidence" value="ECO:0007669"/>
    <property type="project" value="UniProtKB-KW"/>
</dbReference>
<evidence type="ECO:0000256" key="22">
    <source>
        <dbReference type="SAM" id="MobiDB-lite"/>
    </source>
</evidence>
<keyword evidence="23" id="KW-0472">Membrane</keyword>
<feature type="domain" description="HAMP" evidence="25">
    <location>
        <begin position="182"/>
        <end position="237"/>
    </location>
</feature>
<evidence type="ECO:0000256" key="8">
    <source>
        <dbReference type="ARBA" id="ARBA00022679"/>
    </source>
</evidence>
<evidence type="ECO:0000313" key="27">
    <source>
        <dbReference type="Proteomes" id="UP000305888"/>
    </source>
</evidence>
<keyword evidence="6" id="KW-1003">Cell membrane</keyword>
<evidence type="ECO:0000256" key="20">
    <source>
        <dbReference type="ARBA" id="ARBA00041776"/>
    </source>
</evidence>
<evidence type="ECO:0000259" key="24">
    <source>
        <dbReference type="PROSITE" id="PS50109"/>
    </source>
</evidence>
<dbReference type="InterPro" id="IPR004358">
    <property type="entry name" value="Sig_transdc_His_kin-like_C"/>
</dbReference>
<dbReference type="InterPro" id="IPR036097">
    <property type="entry name" value="HisK_dim/P_sf"/>
</dbReference>
<keyword evidence="27" id="KW-1185">Reference proteome</keyword>
<evidence type="ECO:0000256" key="9">
    <source>
        <dbReference type="ARBA" id="ARBA00022741"/>
    </source>
</evidence>
<dbReference type="InterPro" id="IPR003594">
    <property type="entry name" value="HATPase_dom"/>
</dbReference>
<dbReference type="EC" id="2.7.13.3" evidence="5"/>
<dbReference type="Pfam" id="PF00512">
    <property type="entry name" value="HisKA"/>
    <property type="match status" value="1"/>
</dbReference>
<feature type="region of interest" description="Disordered" evidence="22">
    <location>
        <begin position="458"/>
        <end position="487"/>
    </location>
</feature>
<evidence type="ECO:0000256" key="14">
    <source>
        <dbReference type="ARBA" id="ARBA00022912"/>
    </source>
</evidence>
<dbReference type="AlphaFoldDB" id="A0A5B8FG13"/>
<evidence type="ECO:0000256" key="13">
    <source>
        <dbReference type="ARBA" id="ARBA00022842"/>
    </source>
</evidence>
<dbReference type="SMART" id="SM00387">
    <property type="entry name" value="HATPase_c"/>
    <property type="match status" value="1"/>
</dbReference>
<dbReference type="EMBL" id="CP040818">
    <property type="protein sequence ID" value="QDL90567.1"/>
    <property type="molecule type" value="Genomic_DNA"/>
</dbReference>
<keyword evidence="23" id="KW-1133">Transmembrane helix</keyword>
<evidence type="ECO:0000256" key="17">
    <source>
        <dbReference type="ARBA" id="ARBA00023026"/>
    </source>
</evidence>
<evidence type="ECO:0000256" key="12">
    <source>
        <dbReference type="ARBA" id="ARBA00022840"/>
    </source>
</evidence>
<keyword evidence="8" id="KW-0808">Transferase</keyword>
<dbReference type="Gene3D" id="3.30.565.10">
    <property type="entry name" value="Histidine kinase-like ATPase, C-terminal domain"/>
    <property type="match status" value="1"/>
</dbReference>
<evidence type="ECO:0000259" key="25">
    <source>
        <dbReference type="PROSITE" id="PS50885"/>
    </source>
</evidence>
<evidence type="ECO:0000256" key="2">
    <source>
        <dbReference type="ARBA" id="ARBA00001936"/>
    </source>
</evidence>
<dbReference type="Proteomes" id="UP000305888">
    <property type="component" value="Chromosome"/>
</dbReference>
<comment type="subcellular location">
    <subcellularLocation>
        <location evidence="4">Cell membrane</location>
        <topology evidence="4">Multi-pass membrane protein</topology>
    </subcellularLocation>
</comment>
<keyword evidence="13" id="KW-0460">Magnesium</keyword>
<dbReference type="GO" id="GO:0005886">
    <property type="term" value="C:plasma membrane"/>
    <property type="evidence" value="ECO:0007669"/>
    <property type="project" value="UniProtKB-SubCell"/>
</dbReference>
<dbReference type="InterPro" id="IPR050980">
    <property type="entry name" value="2C_sensor_his_kinase"/>
</dbReference>
<dbReference type="Pfam" id="PF02518">
    <property type="entry name" value="HATPase_c"/>
    <property type="match status" value="1"/>
</dbReference>
<keyword evidence="16" id="KW-0346">Stress response</keyword>
<dbReference type="GO" id="GO:0005524">
    <property type="term" value="F:ATP binding"/>
    <property type="evidence" value="ECO:0007669"/>
    <property type="project" value="UniProtKB-KW"/>
</dbReference>
<evidence type="ECO:0000256" key="15">
    <source>
        <dbReference type="ARBA" id="ARBA00023012"/>
    </source>
</evidence>
<dbReference type="InterPro" id="IPR036890">
    <property type="entry name" value="HATPase_C_sf"/>
</dbReference>
<dbReference type="PROSITE" id="PS50885">
    <property type="entry name" value="HAMP"/>
    <property type="match status" value="1"/>
</dbReference>
<evidence type="ECO:0000256" key="21">
    <source>
        <dbReference type="SAM" id="Coils"/>
    </source>
</evidence>
<dbReference type="KEGG" id="ppru:FDP22_01465"/>
<organism evidence="26 27">
    <name type="scientific">Paroceanicella profunda</name>
    <dbReference type="NCBI Taxonomy" id="2579971"/>
    <lineage>
        <taxon>Bacteria</taxon>
        <taxon>Pseudomonadati</taxon>
        <taxon>Pseudomonadota</taxon>
        <taxon>Alphaproteobacteria</taxon>
        <taxon>Rhodobacterales</taxon>
        <taxon>Paracoccaceae</taxon>
        <taxon>Paroceanicella</taxon>
    </lineage>
</organism>
<dbReference type="PRINTS" id="PR00344">
    <property type="entry name" value="BCTRLSENSOR"/>
</dbReference>
<dbReference type="InterPro" id="IPR003660">
    <property type="entry name" value="HAMP_dom"/>
</dbReference>
<keyword evidence="23" id="KW-0812">Transmembrane</keyword>
<keyword evidence="18" id="KW-0464">Manganese</keyword>
<evidence type="ECO:0000256" key="5">
    <source>
        <dbReference type="ARBA" id="ARBA00012438"/>
    </source>
</evidence>
<dbReference type="PANTHER" id="PTHR44936">
    <property type="entry name" value="SENSOR PROTEIN CREC"/>
    <property type="match status" value="1"/>
</dbReference>
<keyword evidence="14" id="KW-0904">Protein phosphatase</keyword>
<dbReference type="SUPFAM" id="SSF47384">
    <property type="entry name" value="Homodimeric domain of signal transducing histidine kinase"/>
    <property type="match status" value="1"/>
</dbReference>
<evidence type="ECO:0000256" key="23">
    <source>
        <dbReference type="SAM" id="Phobius"/>
    </source>
</evidence>
<keyword evidence="10 26" id="KW-0418">Kinase</keyword>
<dbReference type="OrthoDB" id="9784218at2"/>
<feature type="domain" description="Histidine kinase" evidence="24">
    <location>
        <begin position="251"/>
        <end position="461"/>
    </location>
</feature>
<name>A0A5B8FG13_9RHOB</name>
<evidence type="ECO:0000256" key="7">
    <source>
        <dbReference type="ARBA" id="ARBA00022553"/>
    </source>
</evidence>
<evidence type="ECO:0000256" key="1">
    <source>
        <dbReference type="ARBA" id="ARBA00000085"/>
    </source>
</evidence>
<feature type="transmembrane region" description="Helical" evidence="23">
    <location>
        <begin position="161"/>
        <end position="180"/>
    </location>
</feature>
<protein>
    <recommendedName>
        <fullName evidence="19">Signal transduction histidine-protein kinase/phosphatase MprB</fullName>
        <ecNumber evidence="5">2.7.13.3</ecNumber>
    </recommendedName>
    <alternativeName>
        <fullName evidence="20">Mycobacterial persistence regulator B</fullName>
    </alternativeName>
</protein>
<evidence type="ECO:0000256" key="16">
    <source>
        <dbReference type="ARBA" id="ARBA00023016"/>
    </source>
</evidence>
<evidence type="ECO:0000256" key="4">
    <source>
        <dbReference type="ARBA" id="ARBA00004651"/>
    </source>
</evidence>
<evidence type="ECO:0000256" key="19">
    <source>
        <dbReference type="ARBA" id="ARBA00040454"/>
    </source>
</evidence>
<feature type="compositionally biased region" description="Polar residues" evidence="22">
    <location>
        <begin position="470"/>
        <end position="479"/>
    </location>
</feature>
<dbReference type="SUPFAM" id="SSF55874">
    <property type="entry name" value="ATPase domain of HSP90 chaperone/DNA topoisomerase II/histidine kinase"/>
    <property type="match status" value="1"/>
</dbReference>
<keyword evidence="21" id="KW-0175">Coiled coil</keyword>
<evidence type="ECO:0000256" key="6">
    <source>
        <dbReference type="ARBA" id="ARBA00022475"/>
    </source>
</evidence>
<keyword evidence="17" id="KW-0843">Virulence</keyword>
<proteinExistence type="predicted"/>
<comment type="cofactor">
    <cofactor evidence="2">
        <name>Mn(2+)</name>
        <dbReference type="ChEBI" id="CHEBI:29035"/>
    </cofactor>
</comment>
<comment type="catalytic activity">
    <reaction evidence="1">
        <text>ATP + protein L-histidine = ADP + protein N-phospho-L-histidine.</text>
        <dbReference type="EC" id="2.7.13.3"/>
    </reaction>
</comment>
<dbReference type="GO" id="GO:0000155">
    <property type="term" value="F:phosphorelay sensor kinase activity"/>
    <property type="evidence" value="ECO:0007669"/>
    <property type="project" value="InterPro"/>
</dbReference>
<dbReference type="RefSeq" id="WP_138579262.1">
    <property type="nucleotide sequence ID" value="NZ_CP040818.1"/>
</dbReference>
<reference evidence="26 27" key="1">
    <citation type="submission" date="2019-06" db="EMBL/GenBank/DDBJ databases">
        <title>Genome sequence of Rhodobacteraceae bacterium D4M1.</title>
        <authorList>
            <person name="Cao J."/>
        </authorList>
    </citation>
    <scope>NUCLEOTIDE SEQUENCE [LARGE SCALE GENOMIC DNA]</scope>
    <source>
        <strain evidence="26 27">D4M1</strain>
    </source>
</reference>
<evidence type="ECO:0000256" key="11">
    <source>
        <dbReference type="ARBA" id="ARBA00022801"/>
    </source>
</evidence>
<keyword evidence="15" id="KW-0902">Two-component regulatory system</keyword>
<keyword evidence="12" id="KW-0067">ATP-binding</keyword>
<evidence type="ECO:0000313" key="26">
    <source>
        <dbReference type="EMBL" id="QDL90567.1"/>
    </source>
</evidence>
<dbReference type="Gene3D" id="1.10.287.130">
    <property type="match status" value="1"/>
</dbReference>
<dbReference type="SMART" id="SM00388">
    <property type="entry name" value="HisKA"/>
    <property type="match status" value="1"/>
</dbReference>